<dbReference type="GO" id="GO:0004673">
    <property type="term" value="F:protein histidine kinase activity"/>
    <property type="evidence" value="ECO:0007669"/>
    <property type="project" value="UniProtKB-EC"/>
</dbReference>
<evidence type="ECO:0000256" key="4">
    <source>
        <dbReference type="ARBA" id="ARBA00022679"/>
    </source>
</evidence>
<dbReference type="Gene3D" id="3.30.565.10">
    <property type="entry name" value="Histidine kinase-like ATPase, C-terminal domain"/>
    <property type="match status" value="1"/>
</dbReference>
<keyword evidence="7" id="KW-0418">Kinase</keyword>
<dbReference type="InterPro" id="IPR013656">
    <property type="entry name" value="PAS_4"/>
</dbReference>
<dbReference type="AlphaFoldDB" id="A0A238XVV6"/>
<dbReference type="InterPro" id="IPR000014">
    <property type="entry name" value="PAS"/>
</dbReference>
<dbReference type="Proteomes" id="UP000198397">
    <property type="component" value="Unassembled WGS sequence"/>
</dbReference>
<dbReference type="Pfam" id="PF08448">
    <property type="entry name" value="PAS_4"/>
    <property type="match status" value="1"/>
</dbReference>
<dbReference type="Pfam" id="PF02518">
    <property type="entry name" value="HATPase_c"/>
    <property type="match status" value="1"/>
</dbReference>
<evidence type="ECO:0000259" key="12">
    <source>
        <dbReference type="PROSITE" id="PS50109"/>
    </source>
</evidence>
<dbReference type="GO" id="GO:0000156">
    <property type="term" value="F:phosphorelay response regulator activity"/>
    <property type="evidence" value="ECO:0007669"/>
    <property type="project" value="TreeGrafter"/>
</dbReference>
<dbReference type="NCBIfam" id="TIGR00229">
    <property type="entry name" value="sensory_box"/>
    <property type="match status" value="1"/>
</dbReference>
<evidence type="ECO:0000256" key="1">
    <source>
        <dbReference type="ARBA" id="ARBA00000085"/>
    </source>
</evidence>
<dbReference type="SMART" id="SM00387">
    <property type="entry name" value="HATPase_c"/>
    <property type="match status" value="1"/>
</dbReference>
<dbReference type="InterPro" id="IPR036890">
    <property type="entry name" value="HATPase_C_sf"/>
</dbReference>
<evidence type="ECO:0000259" key="13">
    <source>
        <dbReference type="PROSITE" id="PS50112"/>
    </source>
</evidence>
<sequence length="412" mass="44973">MSTLPPGLALVAWTLELGPAPQIQLAPIMFIPHALLDAYAFNRAEMFERYPTTSRAAERTAINDLADPVIALAPDRRIVSLNPAAETVLGMQAEDARNRPITEFLSVDVPDGRASDETDSATETNEVTLTVDRERRIYAVSVSVLADPRGIEVGYTVVLSDVTERERRRQQLEVLNRILRHNLRNDAGVVHGYGELLVDQLEDPELRRMADAIERRAGALATLGDKANTVETLLSEVDPAPVDIDALAGSTIDDARQRHPDAVIEYVSDIDDPTLDIREDAFRAALTNTVENAVEHHDGHGCTNGNGSPWIRVALRVERADGDESVPSAATLVCTVEDDGPGIPDHELQAIEAGQETALEHGSGLGLWIVEWAAAALGATVEYEEREPRGTRMRMHVPLRGETGTDQREMDG</sequence>
<dbReference type="InterPro" id="IPR003594">
    <property type="entry name" value="HATPase_dom"/>
</dbReference>
<evidence type="ECO:0000256" key="10">
    <source>
        <dbReference type="ARBA" id="ARBA00023012"/>
    </source>
</evidence>
<dbReference type="GO" id="GO:0007234">
    <property type="term" value="P:osmosensory signaling via phosphorelay pathway"/>
    <property type="evidence" value="ECO:0007669"/>
    <property type="project" value="TreeGrafter"/>
</dbReference>
<dbReference type="SMART" id="SM00091">
    <property type="entry name" value="PAS"/>
    <property type="match status" value="1"/>
</dbReference>
<dbReference type="InterPro" id="IPR004358">
    <property type="entry name" value="Sig_transdc_His_kin-like_C"/>
</dbReference>
<comment type="subcellular location">
    <subcellularLocation>
        <location evidence="2">Membrane</location>
        <topology evidence="2">Multi-pass membrane protein</topology>
    </subcellularLocation>
</comment>
<evidence type="ECO:0000256" key="2">
    <source>
        <dbReference type="ARBA" id="ARBA00004141"/>
    </source>
</evidence>
<dbReference type="PANTHER" id="PTHR42878">
    <property type="entry name" value="TWO-COMPONENT HISTIDINE KINASE"/>
    <property type="match status" value="1"/>
</dbReference>
<evidence type="ECO:0000256" key="9">
    <source>
        <dbReference type="ARBA" id="ARBA00022989"/>
    </source>
</evidence>
<dbReference type="InterPro" id="IPR005467">
    <property type="entry name" value="His_kinase_dom"/>
</dbReference>
<organism evidence="14 15">
    <name type="scientific">Halorubrum vacuolatum</name>
    <name type="common">Natronobacterium vacuolatum</name>
    <dbReference type="NCBI Taxonomy" id="63740"/>
    <lineage>
        <taxon>Archaea</taxon>
        <taxon>Methanobacteriati</taxon>
        <taxon>Methanobacteriota</taxon>
        <taxon>Stenosarchaea group</taxon>
        <taxon>Halobacteria</taxon>
        <taxon>Halobacteriales</taxon>
        <taxon>Haloferacaceae</taxon>
        <taxon>Halorubrum</taxon>
    </lineage>
</organism>
<keyword evidence="15" id="KW-1185">Reference proteome</keyword>
<dbReference type="GO" id="GO:0016020">
    <property type="term" value="C:membrane"/>
    <property type="evidence" value="ECO:0007669"/>
    <property type="project" value="UniProtKB-SubCell"/>
</dbReference>
<feature type="domain" description="Histidine kinase" evidence="12">
    <location>
        <begin position="178"/>
        <end position="401"/>
    </location>
</feature>
<evidence type="ECO:0000256" key="5">
    <source>
        <dbReference type="ARBA" id="ARBA00022692"/>
    </source>
</evidence>
<gene>
    <name evidence="14" type="ORF">SAMN06264855_1241</name>
</gene>
<evidence type="ECO:0000256" key="3">
    <source>
        <dbReference type="ARBA" id="ARBA00012438"/>
    </source>
</evidence>
<dbReference type="PROSITE" id="PS50112">
    <property type="entry name" value="PAS"/>
    <property type="match status" value="1"/>
</dbReference>
<keyword evidence="8" id="KW-0067">ATP-binding</keyword>
<feature type="domain" description="PAS" evidence="13">
    <location>
        <begin position="54"/>
        <end position="105"/>
    </location>
</feature>
<dbReference type="CDD" id="cd00130">
    <property type="entry name" value="PAS"/>
    <property type="match status" value="1"/>
</dbReference>
<keyword evidence="6" id="KW-0547">Nucleotide-binding</keyword>
<dbReference type="InterPro" id="IPR035965">
    <property type="entry name" value="PAS-like_dom_sf"/>
</dbReference>
<keyword evidence="4" id="KW-0808">Transferase</keyword>
<evidence type="ECO:0000256" key="8">
    <source>
        <dbReference type="ARBA" id="ARBA00022840"/>
    </source>
</evidence>
<proteinExistence type="predicted"/>
<protein>
    <recommendedName>
        <fullName evidence="3">histidine kinase</fullName>
        <ecNumber evidence="3">2.7.13.3</ecNumber>
    </recommendedName>
</protein>
<dbReference type="GO" id="GO:0005524">
    <property type="term" value="F:ATP binding"/>
    <property type="evidence" value="ECO:0007669"/>
    <property type="project" value="UniProtKB-KW"/>
</dbReference>
<dbReference type="EMBL" id="FZNQ01000024">
    <property type="protein sequence ID" value="SNR62688.1"/>
    <property type="molecule type" value="Genomic_DNA"/>
</dbReference>
<dbReference type="PANTHER" id="PTHR42878:SF7">
    <property type="entry name" value="SENSOR HISTIDINE KINASE GLRK"/>
    <property type="match status" value="1"/>
</dbReference>
<accession>A0A238XVV6</accession>
<dbReference type="GO" id="GO:0030295">
    <property type="term" value="F:protein kinase activator activity"/>
    <property type="evidence" value="ECO:0007669"/>
    <property type="project" value="TreeGrafter"/>
</dbReference>
<keyword evidence="5" id="KW-0812">Transmembrane</keyword>
<evidence type="ECO:0000313" key="15">
    <source>
        <dbReference type="Proteomes" id="UP000198397"/>
    </source>
</evidence>
<dbReference type="PRINTS" id="PR00344">
    <property type="entry name" value="BCTRLSENSOR"/>
</dbReference>
<evidence type="ECO:0000256" key="6">
    <source>
        <dbReference type="ARBA" id="ARBA00022741"/>
    </source>
</evidence>
<dbReference type="Gene3D" id="3.30.450.20">
    <property type="entry name" value="PAS domain"/>
    <property type="match status" value="1"/>
</dbReference>
<evidence type="ECO:0000256" key="11">
    <source>
        <dbReference type="ARBA" id="ARBA00023136"/>
    </source>
</evidence>
<dbReference type="PROSITE" id="PS50109">
    <property type="entry name" value="HIS_KIN"/>
    <property type="match status" value="1"/>
</dbReference>
<evidence type="ECO:0000256" key="7">
    <source>
        <dbReference type="ARBA" id="ARBA00022777"/>
    </source>
</evidence>
<evidence type="ECO:0000313" key="14">
    <source>
        <dbReference type="EMBL" id="SNR62688.1"/>
    </source>
</evidence>
<keyword evidence="10" id="KW-0902">Two-component regulatory system</keyword>
<comment type="catalytic activity">
    <reaction evidence="1">
        <text>ATP + protein L-histidine = ADP + protein N-phospho-L-histidine.</text>
        <dbReference type="EC" id="2.7.13.3"/>
    </reaction>
</comment>
<reference evidence="14 15" key="1">
    <citation type="submission" date="2017-06" db="EMBL/GenBank/DDBJ databases">
        <authorList>
            <person name="Kim H.J."/>
            <person name="Triplett B.A."/>
        </authorList>
    </citation>
    <scope>NUCLEOTIDE SEQUENCE [LARGE SCALE GENOMIC DNA]</scope>
    <source>
        <strain evidence="14 15">DSM 8800</strain>
    </source>
</reference>
<keyword evidence="11" id="KW-0472">Membrane</keyword>
<dbReference type="EC" id="2.7.13.3" evidence="3"/>
<name>A0A238XVV6_HALVU</name>
<dbReference type="SUPFAM" id="SSF55785">
    <property type="entry name" value="PYP-like sensor domain (PAS domain)"/>
    <property type="match status" value="1"/>
</dbReference>
<dbReference type="SUPFAM" id="SSF55874">
    <property type="entry name" value="ATPase domain of HSP90 chaperone/DNA topoisomerase II/histidine kinase"/>
    <property type="match status" value="1"/>
</dbReference>
<dbReference type="CDD" id="cd00075">
    <property type="entry name" value="HATPase"/>
    <property type="match status" value="1"/>
</dbReference>
<keyword evidence="9" id="KW-1133">Transmembrane helix</keyword>
<dbReference type="InterPro" id="IPR050351">
    <property type="entry name" value="BphY/WalK/GraS-like"/>
</dbReference>